<keyword evidence="4" id="KW-0560">Oxidoreductase</keyword>
<evidence type="ECO:0000256" key="2">
    <source>
        <dbReference type="ARBA" id="ARBA00022630"/>
    </source>
</evidence>
<feature type="domain" description="FAD dependent oxidoreductase" evidence="6">
    <location>
        <begin position="7"/>
        <end position="367"/>
    </location>
</feature>
<protein>
    <submittedName>
        <fullName evidence="7">L-2-hydroxyglutarate oxidase LhgO</fullName>
    </submittedName>
</protein>
<evidence type="ECO:0000256" key="4">
    <source>
        <dbReference type="ARBA" id="ARBA00023002"/>
    </source>
</evidence>
<dbReference type="Pfam" id="PF01266">
    <property type="entry name" value="DAO"/>
    <property type="match status" value="1"/>
</dbReference>
<organism evidence="7 8">
    <name type="scientific">Halopseudomonas yangmingensis</name>
    <dbReference type="NCBI Taxonomy" id="1720063"/>
    <lineage>
        <taxon>Bacteria</taxon>
        <taxon>Pseudomonadati</taxon>
        <taxon>Pseudomonadota</taxon>
        <taxon>Gammaproteobacteria</taxon>
        <taxon>Pseudomonadales</taxon>
        <taxon>Pseudomonadaceae</taxon>
        <taxon>Halopseudomonas</taxon>
    </lineage>
</organism>
<dbReference type="Gene3D" id="3.30.9.10">
    <property type="entry name" value="D-Amino Acid Oxidase, subunit A, domain 2"/>
    <property type="match status" value="1"/>
</dbReference>
<gene>
    <name evidence="7" type="ORF">SAMN05216217_11087</name>
</gene>
<evidence type="ECO:0000259" key="6">
    <source>
        <dbReference type="Pfam" id="PF01266"/>
    </source>
</evidence>
<dbReference type="AlphaFoldDB" id="A0A1I4SKL9"/>
<dbReference type="GO" id="GO:0047545">
    <property type="term" value="F:(S)-2-hydroxyglutarate dehydrogenase activity"/>
    <property type="evidence" value="ECO:0007669"/>
    <property type="project" value="TreeGrafter"/>
</dbReference>
<keyword evidence="8" id="KW-1185">Reference proteome</keyword>
<dbReference type="Gene3D" id="3.50.50.60">
    <property type="entry name" value="FAD/NAD(P)-binding domain"/>
    <property type="match status" value="1"/>
</dbReference>
<sequence length="371" mass="40121">MIDVDVDVVVVGAGVVGLAVARELAARGRQVLVLEQEGWPGQHASSRNSEVIHAGIYYAPGSLKARLCREGRELLYAWCAERGVPHRRIGKLLVAVADDQRPALQRLQANAAANGIELQPLNAAEVLAREPQLRAVAGLWSPLTGIVDSHALLQSYEADLQAHGGQLHCHTRVERIVPQAGGWQLQGDSAGQPFVLGCRWLVNCAGLFATRLAASLPALQACTPRLHPCQGRYFSHAGAHPFRHLVYPMPETNTAGLGVHATLDLAGQLRFGPDVRYCEDVDYQVDERLRDYFAAAIRRYWPDLDAARLQPAYAGMRAKLSGPGEPAADFQVQSRSSHGLPGLINLYGIESPGLTASLALAREVAERLAAE</sequence>
<evidence type="ECO:0000256" key="1">
    <source>
        <dbReference type="ARBA" id="ARBA00001974"/>
    </source>
</evidence>
<dbReference type="SUPFAM" id="SSF51905">
    <property type="entry name" value="FAD/NAD(P)-binding domain"/>
    <property type="match status" value="1"/>
</dbReference>
<accession>A0A1I4SKL9</accession>
<dbReference type="PANTHER" id="PTHR43104">
    <property type="entry name" value="L-2-HYDROXYGLUTARATE DEHYDROGENASE, MITOCHONDRIAL"/>
    <property type="match status" value="1"/>
</dbReference>
<evidence type="ECO:0000256" key="5">
    <source>
        <dbReference type="ARBA" id="ARBA00037941"/>
    </source>
</evidence>
<evidence type="ECO:0000313" key="7">
    <source>
        <dbReference type="EMBL" id="SFM64964.1"/>
    </source>
</evidence>
<dbReference type="InterPro" id="IPR036188">
    <property type="entry name" value="FAD/NAD-bd_sf"/>
</dbReference>
<comment type="similarity">
    <text evidence="5">Belongs to the L2HGDH family.</text>
</comment>
<evidence type="ECO:0000313" key="8">
    <source>
        <dbReference type="Proteomes" id="UP000243629"/>
    </source>
</evidence>
<dbReference type="RefSeq" id="WP_093476478.1">
    <property type="nucleotide sequence ID" value="NZ_FOUI01000010.1"/>
</dbReference>
<proteinExistence type="inferred from homology"/>
<keyword evidence="3" id="KW-0274">FAD</keyword>
<dbReference type="EMBL" id="FOUI01000010">
    <property type="protein sequence ID" value="SFM64964.1"/>
    <property type="molecule type" value="Genomic_DNA"/>
</dbReference>
<dbReference type="OrthoDB" id="9801699at2"/>
<keyword evidence="2" id="KW-0285">Flavoprotein</keyword>
<dbReference type="PANTHER" id="PTHR43104:SF4">
    <property type="entry name" value="L-2-HYDROXYGLUTARATE DEHYDROGENASE, MITOCHONDRIAL"/>
    <property type="match status" value="1"/>
</dbReference>
<reference evidence="8" key="1">
    <citation type="submission" date="2016-10" db="EMBL/GenBank/DDBJ databases">
        <authorList>
            <person name="Varghese N."/>
            <person name="Submissions S."/>
        </authorList>
    </citation>
    <scope>NUCLEOTIDE SEQUENCE [LARGE SCALE GENOMIC DNA]</scope>
    <source>
        <strain evidence="8">DSM 24213</strain>
    </source>
</reference>
<name>A0A1I4SKL9_9GAMM</name>
<dbReference type="Proteomes" id="UP000243629">
    <property type="component" value="Unassembled WGS sequence"/>
</dbReference>
<evidence type="ECO:0000256" key="3">
    <source>
        <dbReference type="ARBA" id="ARBA00022827"/>
    </source>
</evidence>
<dbReference type="STRING" id="1720063.SAMN05216217_11087"/>
<comment type="cofactor">
    <cofactor evidence="1">
        <name>FAD</name>
        <dbReference type="ChEBI" id="CHEBI:57692"/>
    </cofactor>
</comment>
<dbReference type="InterPro" id="IPR006076">
    <property type="entry name" value="FAD-dep_OxRdtase"/>
</dbReference>